<gene>
    <name evidence="1" type="ORF">C7457_1430</name>
</gene>
<name>A0A420W621_9BACT</name>
<reference evidence="1 2" key="1">
    <citation type="submission" date="2018-10" db="EMBL/GenBank/DDBJ databases">
        <title>Genomic Encyclopedia of Type Strains, Phase IV (KMG-IV): sequencing the most valuable type-strain genomes for metagenomic binning, comparative biology and taxonomic classification.</title>
        <authorList>
            <person name="Goeker M."/>
        </authorList>
    </citation>
    <scope>NUCLEOTIDE SEQUENCE [LARGE SCALE GENOMIC DNA]</scope>
    <source>
        <strain evidence="1 2">DSM 15521</strain>
    </source>
</reference>
<dbReference type="InterPro" id="IPR036511">
    <property type="entry name" value="TGT-like_sf"/>
</dbReference>
<evidence type="ECO:0000313" key="2">
    <source>
        <dbReference type="Proteomes" id="UP000280881"/>
    </source>
</evidence>
<protein>
    <recommendedName>
        <fullName evidence="3">Queuine tRNA-ribosyltransferase</fullName>
    </recommendedName>
</protein>
<organism evidence="1 2">
    <name type="scientific">Thermovibrio guaymasensis</name>
    <dbReference type="NCBI Taxonomy" id="240167"/>
    <lineage>
        <taxon>Bacteria</taxon>
        <taxon>Pseudomonadati</taxon>
        <taxon>Aquificota</taxon>
        <taxon>Aquificia</taxon>
        <taxon>Desulfurobacteriales</taxon>
        <taxon>Desulfurobacteriaceae</taxon>
        <taxon>Thermovibrio</taxon>
    </lineage>
</organism>
<dbReference type="Gene3D" id="3.20.20.105">
    <property type="entry name" value="Queuine tRNA-ribosyltransferase-like"/>
    <property type="match status" value="1"/>
</dbReference>
<accession>A0A420W621</accession>
<proteinExistence type="predicted"/>
<dbReference type="AlphaFoldDB" id="A0A420W621"/>
<dbReference type="Proteomes" id="UP000280881">
    <property type="component" value="Unassembled WGS sequence"/>
</dbReference>
<sequence length="430" mass="49835">MKYFMPYWEDWVHRDFDPIKDTYGKGGFKNSLFAHEIFNPPPYDGILVSLGVFKLKLRLIRENGRPTIRGYKNIKKYLKLPSSFPLLGDCGAFTYVSSKEPQIEIFEAVEIYSKLGFDYGISVDHICSEVITVEKEDVDKFDFTDAKPARGGRVKLTLSEWELEWRRELSLKNAKEFLKESLGAPFTPVGAAQGYSVETYVDSVKELVKMGYRYVAVGGLVPRSTDFISSLLEELYREVDLSEVKVHLLGVLREELLPKMASFGVYSFDSASYFRKAWLKAKENYLGVDGNWYASIRIPDSSNPRLSKRLKGNYENLKETEERILKNLRKYDRGSLREVGALVEDIISYDKLFYRGEFKEDKYAELYLKLLKSKIWKECSCPICRELGIDVVIFRGSNRNKRRGFHNTYLFHTSLKEHVKSESEFGMNYI</sequence>
<dbReference type="RefSeq" id="WP_121171506.1">
    <property type="nucleotide sequence ID" value="NZ_RBIE01000003.1"/>
</dbReference>
<keyword evidence="2" id="KW-1185">Reference proteome</keyword>
<evidence type="ECO:0000313" key="1">
    <source>
        <dbReference type="EMBL" id="RKQ60608.1"/>
    </source>
</evidence>
<dbReference type="GO" id="GO:0006400">
    <property type="term" value="P:tRNA modification"/>
    <property type="evidence" value="ECO:0007669"/>
    <property type="project" value="InterPro"/>
</dbReference>
<evidence type="ECO:0008006" key="3">
    <source>
        <dbReference type="Google" id="ProtNLM"/>
    </source>
</evidence>
<comment type="caution">
    <text evidence="1">The sequence shown here is derived from an EMBL/GenBank/DDBJ whole genome shotgun (WGS) entry which is preliminary data.</text>
</comment>
<dbReference type="SUPFAM" id="SSF51713">
    <property type="entry name" value="tRNA-guanine transglycosylase"/>
    <property type="match status" value="1"/>
</dbReference>
<dbReference type="OrthoDB" id="233198at2"/>
<dbReference type="EMBL" id="RBIE01000003">
    <property type="protein sequence ID" value="RKQ60608.1"/>
    <property type="molecule type" value="Genomic_DNA"/>
</dbReference>
<dbReference type="NCBIfam" id="NF041059">
    <property type="entry name" value="DpdA"/>
    <property type="match status" value="1"/>
</dbReference>
<dbReference type="InterPro" id="IPR053537">
    <property type="entry name" value="DNA-guanine_TGase"/>
</dbReference>